<reference evidence="8 9" key="1">
    <citation type="submission" date="2017-05" db="EMBL/GenBank/DDBJ databases">
        <authorList>
            <person name="Varghese N."/>
            <person name="Submissions S."/>
        </authorList>
    </citation>
    <scope>NUCLEOTIDE SEQUENCE [LARGE SCALE GENOMIC DNA]</scope>
    <source>
        <strain evidence="8 9">DSM 29734</strain>
    </source>
</reference>
<keyword evidence="4 7" id="KW-0812">Transmembrane</keyword>
<sequence length="91" mass="9196">MDGTTEAQLFSGIFSAVIIGGLAGWLAGKMVRGGGFGLIGNVILGIGGAILANFVLPFLGFSFGGGFFSSIFQSMLGAAVVLILIRLAKKA</sequence>
<feature type="transmembrane region" description="Helical" evidence="7">
    <location>
        <begin position="6"/>
        <end position="26"/>
    </location>
</feature>
<proteinExistence type="inferred from homology"/>
<dbReference type="RefSeq" id="WP_283427152.1">
    <property type="nucleotide sequence ID" value="NZ_FXTY01000007.1"/>
</dbReference>
<dbReference type="Proteomes" id="UP001157961">
    <property type="component" value="Unassembled WGS sequence"/>
</dbReference>
<evidence type="ECO:0000313" key="9">
    <source>
        <dbReference type="Proteomes" id="UP001157961"/>
    </source>
</evidence>
<dbReference type="EMBL" id="FXTY01000007">
    <property type="protein sequence ID" value="SMP30429.1"/>
    <property type="molecule type" value="Genomic_DNA"/>
</dbReference>
<keyword evidence="9" id="KW-1185">Reference proteome</keyword>
<dbReference type="InterPro" id="IPR007341">
    <property type="entry name" value="Transgly_assoc"/>
</dbReference>
<gene>
    <name evidence="8" type="ORF">SAMN06265373_10744</name>
</gene>
<dbReference type="PANTHER" id="PTHR33884:SF3">
    <property type="entry name" value="UPF0410 PROTEIN YMGE"/>
    <property type="match status" value="1"/>
</dbReference>
<evidence type="ECO:0000256" key="4">
    <source>
        <dbReference type="ARBA" id="ARBA00022692"/>
    </source>
</evidence>
<evidence type="ECO:0000256" key="6">
    <source>
        <dbReference type="ARBA" id="ARBA00023136"/>
    </source>
</evidence>
<evidence type="ECO:0000313" key="8">
    <source>
        <dbReference type="EMBL" id="SMP30429.1"/>
    </source>
</evidence>
<evidence type="ECO:0000256" key="5">
    <source>
        <dbReference type="ARBA" id="ARBA00022989"/>
    </source>
</evidence>
<protein>
    <submittedName>
        <fullName evidence="8">Uncharacterized membrane protein YeaQ/YmgE, transglycosylase-associated protein family</fullName>
    </submittedName>
</protein>
<dbReference type="Pfam" id="PF04226">
    <property type="entry name" value="Transgly_assoc"/>
    <property type="match status" value="1"/>
</dbReference>
<evidence type="ECO:0000256" key="1">
    <source>
        <dbReference type="ARBA" id="ARBA00004651"/>
    </source>
</evidence>
<feature type="transmembrane region" description="Helical" evidence="7">
    <location>
        <begin position="67"/>
        <end position="88"/>
    </location>
</feature>
<dbReference type="PANTHER" id="PTHR33884">
    <property type="entry name" value="UPF0410 PROTEIN YMGE"/>
    <property type="match status" value="1"/>
</dbReference>
<feature type="transmembrane region" description="Helical" evidence="7">
    <location>
        <begin position="38"/>
        <end position="61"/>
    </location>
</feature>
<keyword evidence="5 7" id="KW-1133">Transmembrane helix</keyword>
<comment type="caution">
    <text evidence="8">The sequence shown here is derived from an EMBL/GenBank/DDBJ whole genome shotgun (WGS) entry which is preliminary data.</text>
</comment>
<evidence type="ECO:0000256" key="3">
    <source>
        <dbReference type="ARBA" id="ARBA00022475"/>
    </source>
</evidence>
<keyword evidence="6 7" id="KW-0472">Membrane</keyword>
<accession>A0ABY1PBB6</accession>
<keyword evidence="3" id="KW-1003">Cell membrane</keyword>
<evidence type="ECO:0000256" key="2">
    <source>
        <dbReference type="ARBA" id="ARBA00011006"/>
    </source>
</evidence>
<name>A0ABY1PBB6_9RHOB</name>
<organism evidence="8 9">
    <name type="scientific">Shimia sagamensis</name>
    <dbReference type="NCBI Taxonomy" id="1566352"/>
    <lineage>
        <taxon>Bacteria</taxon>
        <taxon>Pseudomonadati</taxon>
        <taxon>Pseudomonadota</taxon>
        <taxon>Alphaproteobacteria</taxon>
        <taxon>Rhodobacterales</taxon>
        <taxon>Roseobacteraceae</taxon>
    </lineage>
</organism>
<comment type="subcellular location">
    <subcellularLocation>
        <location evidence="1">Cell membrane</location>
        <topology evidence="1">Multi-pass membrane protein</topology>
    </subcellularLocation>
</comment>
<comment type="similarity">
    <text evidence="2">Belongs to the UPF0410 family.</text>
</comment>
<evidence type="ECO:0000256" key="7">
    <source>
        <dbReference type="SAM" id="Phobius"/>
    </source>
</evidence>